<dbReference type="InterPro" id="IPR017972">
    <property type="entry name" value="Cyt_P450_CS"/>
</dbReference>
<evidence type="ECO:0000256" key="18">
    <source>
        <dbReference type="ARBA" id="ARBA00023098"/>
    </source>
</evidence>
<comment type="catalytic activity">
    <reaction evidence="37">
        <text>7-dehydrocholesterol + reduced [NADPH--hemoprotein reductase] + O2 = cholesta-5,7-dien-3beta,24S-diol + oxidized [NADPH--hemoprotein reductase] + H2O + H(+)</text>
        <dbReference type="Rhea" id="RHEA:53244"/>
        <dbReference type="Rhea" id="RHEA-COMP:11964"/>
        <dbReference type="Rhea" id="RHEA-COMP:11965"/>
        <dbReference type="ChEBI" id="CHEBI:15377"/>
        <dbReference type="ChEBI" id="CHEBI:15378"/>
        <dbReference type="ChEBI" id="CHEBI:15379"/>
        <dbReference type="ChEBI" id="CHEBI:17759"/>
        <dbReference type="ChEBI" id="CHEBI:57618"/>
        <dbReference type="ChEBI" id="CHEBI:58210"/>
        <dbReference type="ChEBI" id="CHEBI:137061"/>
    </reaction>
    <physiologicalReaction direction="left-to-right" evidence="37">
        <dbReference type="Rhea" id="RHEA:53245"/>
    </physiologicalReaction>
</comment>
<accession>A0A8B7Y610</accession>
<evidence type="ECO:0000256" key="23">
    <source>
        <dbReference type="ARBA" id="ARBA00034106"/>
    </source>
</evidence>
<evidence type="ECO:0000256" key="43">
    <source>
        <dbReference type="ARBA" id="ARBA00077287"/>
    </source>
</evidence>
<dbReference type="Pfam" id="PF00067">
    <property type="entry name" value="p450"/>
    <property type="match status" value="1"/>
</dbReference>
<evidence type="ECO:0000256" key="26">
    <source>
        <dbReference type="ARBA" id="ARBA00050139"/>
    </source>
</evidence>
<keyword evidence="16" id="KW-0770">Synapse</keyword>
<comment type="catalytic activity">
    <reaction evidence="30">
        <text>cholesterol + reduced [NADPH--hemoprotein reductase] + O2 = (24S)-hydroxycholesterol + oxidized [NADPH--hemoprotein reductase] + H2O + H(+)</text>
        <dbReference type="Rhea" id="RHEA:22716"/>
        <dbReference type="Rhea" id="RHEA-COMP:11964"/>
        <dbReference type="Rhea" id="RHEA-COMP:11965"/>
        <dbReference type="ChEBI" id="CHEBI:15377"/>
        <dbReference type="ChEBI" id="CHEBI:15378"/>
        <dbReference type="ChEBI" id="CHEBI:15379"/>
        <dbReference type="ChEBI" id="CHEBI:16113"/>
        <dbReference type="ChEBI" id="CHEBI:34310"/>
        <dbReference type="ChEBI" id="CHEBI:57618"/>
        <dbReference type="ChEBI" id="CHEBI:58210"/>
        <dbReference type="EC" id="1.14.14.25"/>
    </reaction>
    <physiologicalReaction direction="left-to-right" evidence="30">
        <dbReference type="Rhea" id="RHEA:22717"/>
    </physiologicalReaction>
</comment>
<evidence type="ECO:0000256" key="2">
    <source>
        <dbReference type="ARBA" id="ARBA00004111"/>
    </source>
</evidence>
<comment type="cofactor">
    <cofactor evidence="1 46">
        <name>heme</name>
        <dbReference type="ChEBI" id="CHEBI:30413"/>
    </cofactor>
</comment>
<keyword evidence="7" id="KW-0153">Cholesterol metabolism</keyword>
<evidence type="ECO:0000256" key="30">
    <source>
        <dbReference type="ARBA" id="ARBA00050991"/>
    </source>
</evidence>
<evidence type="ECO:0000256" key="5">
    <source>
        <dbReference type="ARBA" id="ARBA00005108"/>
    </source>
</evidence>
<evidence type="ECO:0000256" key="29">
    <source>
        <dbReference type="ARBA" id="ARBA00050696"/>
    </source>
</evidence>
<dbReference type="GO" id="GO:0030425">
    <property type="term" value="C:dendrite"/>
    <property type="evidence" value="ECO:0007669"/>
    <property type="project" value="UniProtKB-SubCell"/>
</dbReference>
<keyword evidence="11" id="KW-0256">Endoplasmic reticulum</keyword>
<keyword evidence="9 48" id="KW-0812">Transmembrane</keyword>
<dbReference type="AlphaFoldDB" id="A0A8B7Y610"/>
<keyword evidence="14 47" id="KW-0560">Oxidoreductase</keyword>
<dbReference type="EC" id="1.14.14.25" evidence="41"/>
<dbReference type="GO" id="GO:0020037">
    <property type="term" value="F:heme binding"/>
    <property type="evidence" value="ECO:0007669"/>
    <property type="project" value="InterPro"/>
</dbReference>
<dbReference type="CDD" id="cd20613">
    <property type="entry name" value="CYP46A1-like"/>
    <property type="match status" value="1"/>
</dbReference>
<comment type="catalytic activity">
    <reaction evidence="39">
        <text>desmosterol + reduced [NADPH--hemoprotein reductase] + O2 = (24S)-25-epoxycholesterol + oxidized [NADPH--hemoprotein reductase] + H2O + H(+)</text>
        <dbReference type="Rhea" id="RHEA:53232"/>
        <dbReference type="Rhea" id="RHEA-COMP:11964"/>
        <dbReference type="Rhea" id="RHEA-COMP:11965"/>
        <dbReference type="ChEBI" id="CHEBI:15377"/>
        <dbReference type="ChEBI" id="CHEBI:15378"/>
        <dbReference type="ChEBI" id="CHEBI:15379"/>
        <dbReference type="ChEBI" id="CHEBI:17737"/>
        <dbReference type="ChEBI" id="CHEBI:41633"/>
        <dbReference type="ChEBI" id="CHEBI:57618"/>
        <dbReference type="ChEBI" id="CHEBI:58210"/>
    </reaction>
    <physiologicalReaction direction="left-to-right" evidence="39">
        <dbReference type="Rhea" id="RHEA:53233"/>
    </physiologicalReaction>
</comment>
<evidence type="ECO:0000256" key="45">
    <source>
        <dbReference type="ARBA" id="ARBA00080170"/>
    </source>
</evidence>
<dbReference type="Proteomes" id="UP000694845">
    <property type="component" value="Unplaced"/>
</dbReference>
<keyword evidence="8 46" id="KW-0349">Heme</keyword>
<keyword evidence="17 47" id="KW-0503">Monooxygenase</keyword>
<name>A0A8B7Y610_ACAPL</name>
<keyword evidence="12" id="KW-0492">Microsome</keyword>
<evidence type="ECO:0000256" key="32">
    <source>
        <dbReference type="ARBA" id="ARBA00051503"/>
    </source>
</evidence>
<keyword evidence="18" id="KW-0443">Lipid metabolism</keyword>
<evidence type="ECO:0000256" key="3">
    <source>
        <dbReference type="ARBA" id="ARBA00004279"/>
    </source>
</evidence>
<dbReference type="OrthoDB" id="1470350at2759"/>
<dbReference type="GO" id="GO:0098793">
    <property type="term" value="C:presynapse"/>
    <property type="evidence" value="ECO:0007669"/>
    <property type="project" value="UniProtKB-SubCell"/>
</dbReference>
<dbReference type="FunFam" id="1.10.630.10:FF:000031">
    <property type="entry name" value="cholesterol 24-hydroxylase isoform X2"/>
    <property type="match status" value="1"/>
</dbReference>
<evidence type="ECO:0000313" key="50">
    <source>
        <dbReference type="RefSeq" id="XP_022088639.1"/>
    </source>
</evidence>
<evidence type="ECO:0000256" key="27">
    <source>
        <dbReference type="ARBA" id="ARBA00050344"/>
    </source>
</evidence>
<comment type="function">
    <text evidence="40">P450 monooxygenase that plays a major role in cholesterol homeostasis in the brain. Primarily catalyzes the hydroxylation (with S stereochemistry) at C-24 of cholesterol side chain, triggering cholesterol diffusion out of neurons and its further degradation. By promoting constant cholesterol elimination in neurons, may activate the mevalonate pathway and coordinate the synthesis of new cholesterol and nonsterol isoprenoids involved in synaptic activity and learning. Further hydroxylates cholesterol derivatives and hormone steroids on both the ring and side chain of these molecules, converting them into active oxysterols involved in lipid signaling and biosynthesis. Acts as an epoxidase converting cholesta-5,24-dien-3beta-ol/desmosterol into (24S),25-epoxycholesterol, an abundant lipid ligand of nuclear NR1H2 and NR1H3 receptors shown to promote neurogenesis in developing brain. May also catalyze the oxidative metabolism of xenobiotics, such as clotrimazole.</text>
</comment>
<comment type="catalytic activity">
    <reaction evidence="36">
        <text>(24S)-hydroxycholesterol + reduced [NADPH--hemoprotein reductase] + O2 = (24S,25R)-24,26-dihydroxycholesterol + oxidized [NADPH--hemoprotein reductase] + H2O + H(+)</text>
        <dbReference type="Rhea" id="RHEA:46388"/>
        <dbReference type="Rhea" id="RHEA-COMP:11964"/>
        <dbReference type="Rhea" id="RHEA-COMP:11965"/>
        <dbReference type="ChEBI" id="CHEBI:15377"/>
        <dbReference type="ChEBI" id="CHEBI:15378"/>
        <dbReference type="ChEBI" id="CHEBI:15379"/>
        <dbReference type="ChEBI" id="CHEBI:34310"/>
        <dbReference type="ChEBI" id="CHEBI:57618"/>
        <dbReference type="ChEBI" id="CHEBI:58210"/>
        <dbReference type="ChEBI" id="CHEBI:86165"/>
    </reaction>
    <physiologicalReaction direction="left-to-right" evidence="36">
        <dbReference type="Rhea" id="RHEA:46389"/>
    </physiologicalReaction>
</comment>
<evidence type="ECO:0000256" key="38">
    <source>
        <dbReference type="ARBA" id="ARBA00052074"/>
    </source>
</evidence>
<feature type="transmembrane region" description="Helical" evidence="48">
    <location>
        <begin position="12"/>
        <end position="34"/>
    </location>
</feature>
<feature type="binding site" description="axial binding residue" evidence="46">
    <location>
        <position position="456"/>
    </location>
    <ligand>
        <name>heme</name>
        <dbReference type="ChEBI" id="CHEBI:30413"/>
    </ligand>
    <ligandPart>
        <name>Fe</name>
        <dbReference type="ChEBI" id="CHEBI:18248"/>
    </ligandPart>
</feature>
<evidence type="ECO:0000256" key="22">
    <source>
        <dbReference type="ARBA" id="ARBA00023273"/>
    </source>
</evidence>
<evidence type="ECO:0000256" key="16">
    <source>
        <dbReference type="ARBA" id="ARBA00023018"/>
    </source>
</evidence>
<evidence type="ECO:0000256" key="13">
    <source>
        <dbReference type="ARBA" id="ARBA00022989"/>
    </source>
</evidence>
<comment type="catalytic activity">
    <reaction evidence="26">
        <text>desmosterol + reduced [NADPH--hemoprotein reductase] + O2 = (24Z),26-hydroxydesmosterol + oxidized [NADPH--hemoprotein reductase] + H2O + H(+)</text>
        <dbReference type="Rhea" id="RHEA:53236"/>
        <dbReference type="Rhea" id="RHEA-COMP:11964"/>
        <dbReference type="Rhea" id="RHEA-COMP:11965"/>
        <dbReference type="ChEBI" id="CHEBI:15377"/>
        <dbReference type="ChEBI" id="CHEBI:15378"/>
        <dbReference type="ChEBI" id="CHEBI:15379"/>
        <dbReference type="ChEBI" id="CHEBI:17737"/>
        <dbReference type="ChEBI" id="CHEBI:57618"/>
        <dbReference type="ChEBI" id="CHEBI:58210"/>
        <dbReference type="ChEBI" id="CHEBI:137053"/>
    </reaction>
    <physiologicalReaction direction="left-to-right" evidence="26">
        <dbReference type="Rhea" id="RHEA:53237"/>
    </physiologicalReaction>
</comment>
<dbReference type="GO" id="GO:0006707">
    <property type="term" value="P:cholesterol catabolic process"/>
    <property type="evidence" value="ECO:0007669"/>
    <property type="project" value="InterPro"/>
</dbReference>
<keyword evidence="19 48" id="KW-0472">Membrane</keyword>
<protein>
    <recommendedName>
        <fullName evidence="42">Cholesterol 24-hydroxylase</fullName>
        <ecNumber evidence="41">1.14.14.25</ecNumber>
    </recommendedName>
    <alternativeName>
        <fullName evidence="44">Cholesterol 24-monooxygenase</fullName>
    </alternativeName>
    <alternativeName>
        <fullName evidence="43">Cholesterol 24S-hydroxylase</fullName>
    </alternativeName>
    <alternativeName>
        <fullName evidence="45">Cytochrome P450 46A1</fullName>
    </alternativeName>
</protein>
<dbReference type="InterPro" id="IPR036396">
    <property type="entry name" value="Cyt_P450_sf"/>
</dbReference>
<keyword evidence="10 46" id="KW-0479">Metal-binding</keyword>
<evidence type="ECO:0000256" key="31">
    <source>
        <dbReference type="ARBA" id="ARBA00051188"/>
    </source>
</evidence>
<evidence type="ECO:0000256" key="24">
    <source>
        <dbReference type="ARBA" id="ARBA00034110"/>
    </source>
</evidence>
<evidence type="ECO:0000256" key="44">
    <source>
        <dbReference type="ARBA" id="ARBA00079170"/>
    </source>
</evidence>
<keyword evidence="21" id="KW-0753">Steroid metabolism</keyword>
<evidence type="ECO:0000256" key="41">
    <source>
        <dbReference type="ARBA" id="ARBA00066440"/>
    </source>
</evidence>
<evidence type="ECO:0000256" key="35">
    <source>
        <dbReference type="ARBA" id="ARBA00051748"/>
    </source>
</evidence>
<dbReference type="InterPro" id="IPR001128">
    <property type="entry name" value="Cyt_P450"/>
</dbReference>
<dbReference type="GeneID" id="110978168"/>
<dbReference type="SUPFAM" id="SSF48264">
    <property type="entry name" value="Cytochrome P450"/>
    <property type="match status" value="1"/>
</dbReference>
<evidence type="ECO:0000256" key="11">
    <source>
        <dbReference type="ARBA" id="ARBA00022824"/>
    </source>
</evidence>
<sequence>MAAVSLTTCLFGLLALLLTCAGLLFVAFVLYLHYQHCKYAHIPAVPCKGWKGFFFGHSSLMMEYRERNLTLSDAIVDMIQQYGPVIHVFFFFAPLIFVVDPDFVKEILCTDTHPKPYAVYRIFIKIFGTRFLGSGLVSELNPEAHAQKRALLSPAFHRKYLQGLMGQFNAGADLLIEKLSPKADGKTEVVMLDELDRTTLDIIAKVAFGMDLNITLDDSSPFKEAVSMCFQGGDKESKNPWLVFSPLPAARKYRKEVRKCINFLRDTGRRCIEERLRAMEKQDDVPNDILTYILKEIDCFKGEKAIDQEGLIDEFVTLFIAGQETTANLLSFTLVELGHHPEVLHRLKTEVDAVVGDKDFLEYTDISKFKYMMQVLKETLRLWPPVAGTSRELACDLMVKGYKLPKGTVVLLSSYAMARMDEFFHDPLQFDPDRFNASDDRPQYAYFPFSLGSRNCIGQQFALIEARVLLAKLLHKFNFELVPGQGHSVLAEITMKPKGRCRNYITIRE</sequence>
<dbReference type="KEGG" id="aplc:110978168"/>
<evidence type="ECO:0000256" key="33">
    <source>
        <dbReference type="ARBA" id="ARBA00051527"/>
    </source>
</evidence>
<proteinExistence type="inferred from homology"/>
<dbReference type="GO" id="GO:0033781">
    <property type="term" value="F:cholesterol 24-hydroxylase activity"/>
    <property type="evidence" value="ECO:0007669"/>
    <property type="project" value="UniProtKB-EC"/>
</dbReference>
<evidence type="ECO:0000256" key="14">
    <source>
        <dbReference type="ARBA" id="ARBA00023002"/>
    </source>
</evidence>
<evidence type="ECO:0000256" key="1">
    <source>
        <dbReference type="ARBA" id="ARBA00001971"/>
    </source>
</evidence>
<evidence type="ECO:0000256" key="10">
    <source>
        <dbReference type="ARBA" id="ARBA00022723"/>
    </source>
</evidence>
<keyword evidence="20" id="KW-1207">Sterol metabolism</keyword>
<dbReference type="PANTHER" id="PTHR24293:SF0">
    <property type="entry name" value="CYP46A1 PROTEIN-RELATED"/>
    <property type="match status" value="1"/>
</dbReference>
<evidence type="ECO:0000256" key="9">
    <source>
        <dbReference type="ARBA" id="ARBA00022692"/>
    </source>
</evidence>
<evidence type="ECO:0000256" key="20">
    <source>
        <dbReference type="ARBA" id="ARBA00023166"/>
    </source>
</evidence>
<evidence type="ECO:0000256" key="48">
    <source>
        <dbReference type="SAM" id="Phobius"/>
    </source>
</evidence>
<organism evidence="49 50">
    <name type="scientific">Acanthaster planci</name>
    <name type="common">Crown-of-thorns starfish</name>
    <dbReference type="NCBI Taxonomy" id="133434"/>
    <lineage>
        <taxon>Eukaryota</taxon>
        <taxon>Metazoa</taxon>
        <taxon>Echinodermata</taxon>
        <taxon>Eleutherozoa</taxon>
        <taxon>Asterozoa</taxon>
        <taxon>Asteroidea</taxon>
        <taxon>Valvatacea</taxon>
        <taxon>Valvatida</taxon>
        <taxon>Acanthasteridae</taxon>
        <taxon>Acanthaster</taxon>
    </lineage>
</organism>
<evidence type="ECO:0000256" key="21">
    <source>
        <dbReference type="ARBA" id="ARBA00023221"/>
    </source>
</evidence>
<dbReference type="PROSITE" id="PS00086">
    <property type="entry name" value="CYTOCHROME_P450"/>
    <property type="match status" value="1"/>
</dbReference>
<dbReference type="RefSeq" id="XP_022088639.1">
    <property type="nucleotide sequence ID" value="XM_022232947.1"/>
</dbReference>
<reference evidence="50" key="1">
    <citation type="submission" date="2025-08" db="UniProtKB">
        <authorList>
            <consortium name="RefSeq"/>
        </authorList>
    </citation>
    <scope>IDENTIFICATION</scope>
</reference>
<comment type="catalytic activity">
    <reaction evidence="29">
        <text>7-dehydrocholesterol + reduced [NADPH--hemoprotein reductase] + O2 = cholesta-5,7-dien-3beta,25-diol + oxidized [NADPH--hemoprotein reductase] + H2O + H(+)</text>
        <dbReference type="Rhea" id="RHEA:53240"/>
        <dbReference type="Rhea" id="RHEA-COMP:11964"/>
        <dbReference type="Rhea" id="RHEA-COMP:11965"/>
        <dbReference type="ChEBI" id="CHEBI:15377"/>
        <dbReference type="ChEBI" id="CHEBI:15378"/>
        <dbReference type="ChEBI" id="CHEBI:15379"/>
        <dbReference type="ChEBI" id="CHEBI:17759"/>
        <dbReference type="ChEBI" id="CHEBI:57618"/>
        <dbReference type="ChEBI" id="CHEBI:58210"/>
        <dbReference type="ChEBI" id="CHEBI:137057"/>
    </reaction>
    <physiologicalReaction direction="left-to-right" evidence="29">
        <dbReference type="Rhea" id="RHEA:53241"/>
    </physiologicalReaction>
</comment>
<evidence type="ECO:0000256" key="28">
    <source>
        <dbReference type="ARBA" id="ARBA00050430"/>
    </source>
</evidence>
<comment type="subcellular location">
    <subcellularLocation>
        <location evidence="3">Cell projection</location>
        <location evidence="3">Dendrite</location>
    </subcellularLocation>
    <subcellularLocation>
        <location evidence="4">Endoplasmic reticulum membrane</location>
        <topology evidence="4">Single-pass membrane protein</topology>
    </subcellularLocation>
    <subcellularLocation>
        <location evidence="2">Microsome membrane</location>
        <topology evidence="2">Single-pass membrane protein</topology>
    </subcellularLocation>
    <subcellularLocation>
        <location evidence="24">Postsynapse</location>
    </subcellularLocation>
    <subcellularLocation>
        <location evidence="23">Presynapse</location>
    </subcellularLocation>
</comment>
<dbReference type="PRINTS" id="PR00463">
    <property type="entry name" value="EP450I"/>
</dbReference>
<comment type="similarity">
    <text evidence="6 47">Belongs to the cytochrome P450 family.</text>
</comment>
<evidence type="ECO:0000256" key="8">
    <source>
        <dbReference type="ARBA" id="ARBA00022617"/>
    </source>
</evidence>
<comment type="catalytic activity">
    <reaction evidence="32">
        <text>testosterone + reduced [NADPH--hemoprotein reductase] + O2 = 6beta,17beta-dihydroxyandrost-4-en-3-one + oxidized [NADPH--hemoprotein reductase] + H2O + H(+)</text>
        <dbReference type="Rhea" id="RHEA:46296"/>
        <dbReference type="Rhea" id="RHEA-COMP:11964"/>
        <dbReference type="Rhea" id="RHEA-COMP:11965"/>
        <dbReference type="ChEBI" id="CHEBI:15377"/>
        <dbReference type="ChEBI" id="CHEBI:15378"/>
        <dbReference type="ChEBI" id="CHEBI:15379"/>
        <dbReference type="ChEBI" id="CHEBI:17347"/>
        <dbReference type="ChEBI" id="CHEBI:34477"/>
        <dbReference type="ChEBI" id="CHEBI:57618"/>
        <dbReference type="ChEBI" id="CHEBI:58210"/>
    </reaction>
    <physiologicalReaction direction="left-to-right" evidence="32">
        <dbReference type="Rhea" id="RHEA:46297"/>
    </physiologicalReaction>
</comment>
<gene>
    <name evidence="50" type="primary">LOC110978168</name>
</gene>
<dbReference type="GO" id="GO:0098794">
    <property type="term" value="C:postsynapse"/>
    <property type="evidence" value="ECO:0007669"/>
    <property type="project" value="UniProtKB-SubCell"/>
</dbReference>
<evidence type="ECO:0000256" key="12">
    <source>
        <dbReference type="ARBA" id="ARBA00022848"/>
    </source>
</evidence>
<dbReference type="GO" id="GO:0005789">
    <property type="term" value="C:endoplasmic reticulum membrane"/>
    <property type="evidence" value="ECO:0007669"/>
    <property type="project" value="UniProtKB-SubCell"/>
</dbReference>
<evidence type="ECO:0000256" key="36">
    <source>
        <dbReference type="ARBA" id="ARBA00051763"/>
    </source>
</evidence>
<dbReference type="InterPro" id="IPR039983">
    <property type="entry name" value="CYP46A1"/>
</dbReference>
<evidence type="ECO:0000256" key="19">
    <source>
        <dbReference type="ARBA" id="ARBA00023136"/>
    </source>
</evidence>
<evidence type="ECO:0000256" key="34">
    <source>
        <dbReference type="ARBA" id="ARBA00051606"/>
    </source>
</evidence>
<dbReference type="PANTHER" id="PTHR24293">
    <property type="entry name" value="CYTOCHROME P450 FAMILY 46 SUBFAMILY A"/>
    <property type="match status" value="1"/>
</dbReference>
<evidence type="ECO:0000256" key="47">
    <source>
        <dbReference type="RuleBase" id="RU000461"/>
    </source>
</evidence>
<dbReference type="GO" id="GO:0005506">
    <property type="term" value="F:iron ion binding"/>
    <property type="evidence" value="ECO:0007669"/>
    <property type="project" value="InterPro"/>
</dbReference>
<keyword evidence="13 48" id="KW-1133">Transmembrane helix</keyword>
<evidence type="ECO:0000313" key="49">
    <source>
        <dbReference type="Proteomes" id="UP000694845"/>
    </source>
</evidence>
<comment type="pathway">
    <text evidence="5">Lipid metabolism; C21-steroid hormone metabolism.</text>
</comment>
<evidence type="ECO:0000256" key="42">
    <source>
        <dbReference type="ARBA" id="ARBA00068948"/>
    </source>
</evidence>
<comment type="catalytic activity">
    <reaction evidence="33">
        <text>4beta-hydroxycholesterol + reduced [NADPH--hemoprotein reductase] + O2 = 4beta,24S-dihydroxycholesterol + oxidized [NADPH--hemoprotein reductase] + H2O + H(+)</text>
        <dbReference type="Rhea" id="RHEA:46392"/>
        <dbReference type="Rhea" id="RHEA-COMP:11964"/>
        <dbReference type="Rhea" id="RHEA-COMP:11965"/>
        <dbReference type="ChEBI" id="CHEBI:15377"/>
        <dbReference type="ChEBI" id="CHEBI:15378"/>
        <dbReference type="ChEBI" id="CHEBI:15379"/>
        <dbReference type="ChEBI" id="CHEBI:57618"/>
        <dbReference type="ChEBI" id="CHEBI:58210"/>
        <dbReference type="ChEBI" id="CHEBI:85778"/>
        <dbReference type="ChEBI" id="CHEBI:86087"/>
    </reaction>
    <physiologicalReaction direction="left-to-right" evidence="33">
        <dbReference type="Rhea" id="RHEA:46393"/>
    </physiologicalReaction>
</comment>
<evidence type="ECO:0000256" key="37">
    <source>
        <dbReference type="ARBA" id="ARBA00051817"/>
    </source>
</evidence>
<evidence type="ECO:0000256" key="40">
    <source>
        <dbReference type="ARBA" id="ARBA00054645"/>
    </source>
</evidence>
<comment type="catalytic activity">
    <reaction evidence="27">
        <text>testosterone + reduced [NADPH--hemoprotein reductase] + O2 = 2-hydroxytestosterone + oxidized [NADPH--hemoprotein reductase] + H2O + H(+)</text>
        <dbReference type="Rhea" id="RHEA:46300"/>
        <dbReference type="Rhea" id="RHEA-COMP:11964"/>
        <dbReference type="Rhea" id="RHEA-COMP:11965"/>
        <dbReference type="ChEBI" id="CHEBI:15377"/>
        <dbReference type="ChEBI" id="CHEBI:15378"/>
        <dbReference type="ChEBI" id="CHEBI:15379"/>
        <dbReference type="ChEBI" id="CHEBI:17347"/>
        <dbReference type="ChEBI" id="CHEBI:57618"/>
        <dbReference type="ChEBI" id="CHEBI:58210"/>
        <dbReference type="ChEBI" id="CHEBI:86013"/>
    </reaction>
    <physiologicalReaction direction="left-to-right" evidence="27">
        <dbReference type="Rhea" id="RHEA:46301"/>
    </physiologicalReaction>
</comment>
<comment type="pathway">
    <text evidence="25">Steroid metabolism; cholesterol degradation.</text>
</comment>
<comment type="catalytic activity">
    <reaction evidence="34">
        <text>7alpha-hydroxycholesterol + reduced [NADPH--hemoprotein reductase] + O2 = (24S)-7alpha-dihydroxycholesterol + oxidized [NADPH--hemoprotein reductase] + H2O + H(+)</text>
        <dbReference type="Rhea" id="RHEA:46380"/>
        <dbReference type="Rhea" id="RHEA-COMP:11964"/>
        <dbReference type="Rhea" id="RHEA-COMP:11965"/>
        <dbReference type="ChEBI" id="CHEBI:15377"/>
        <dbReference type="ChEBI" id="CHEBI:15378"/>
        <dbReference type="ChEBI" id="CHEBI:15379"/>
        <dbReference type="ChEBI" id="CHEBI:17500"/>
        <dbReference type="ChEBI" id="CHEBI:37640"/>
        <dbReference type="ChEBI" id="CHEBI:57618"/>
        <dbReference type="ChEBI" id="CHEBI:58210"/>
    </reaction>
    <physiologicalReaction direction="left-to-right" evidence="34">
        <dbReference type="Rhea" id="RHEA:46381"/>
    </physiologicalReaction>
</comment>
<dbReference type="PRINTS" id="PR00385">
    <property type="entry name" value="P450"/>
</dbReference>
<dbReference type="InterPro" id="IPR002401">
    <property type="entry name" value="Cyt_P450_E_grp-I"/>
</dbReference>
<keyword evidence="49" id="KW-1185">Reference proteome</keyword>
<evidence type="ECO:0000256" key="4">
    <source>
        <dbReference type="ARBA" id="ARBA00004389"/>
    </source>
</evidence>
<comment type="catalytic activity">
    <reaction evidence="31">
        <text>testosterone + reduced [NADPH--hemoprotein reductase] + O2 = 16beta,17beta-dihydroxyandrost-4-en-3-one + oxidized [NADPH--hemoprotein reductase] + H2O + H(+)</text>
        <dbReference type="Rhea" id="RHEA:46304"/>
        <dbReference type="Rhea" id="RHEA-COMP:11964"/>
        <dbReference type="Rhea" id="RHEA-COMP:11965"/>
        <dbReference type="ChEBI" id="CHEBI:15377"/>
        <dbReference type="ChEBI" id="CHEBI:15378"/>
        <dbReference type="ChEBI" id="CHEBI:15379"/>
        <dbReference type="ChEBI" id="CHEBI:17347"/>
        <dbReference type="ChEBI" id="CHEBI:57618"/>
        <dbReference type="ChEBI" id="CHEBI:58210"/>
        <dbReference type="ChEBI" id="CHEBI:83027"/>
    </reaction>
    <physiologicalReaction direction="left-to-right" evidence="31">
        <dbReference type="Rhea" id="RHEA:46305"/>
    </physiologicalReaction>
</comment>
<comment type="catalytic activity">
    <reaction evidence="35">
        <text>cholestanol + reduced [NADPH--hemoprotein reductase] + O2 = (24S)-hydroxycholestanol + oxidized [NADPH--hemoprotein reductase] + H2O + H(+)</text>
        <dbReference type="Rhea" id="RHEA:53808"/>
        <dbReference type="Rhea" id="RHEA-COMP:11964"/>
        <dbReference type="Rhea" id="RHEA-COMP:11965"/>
        <dbReference type="ChEBI" id="CHEBI:15377"/>
        <dbReference type="ChEBI" id="CHEBI:15378"/>
        <dbReference type="ChEBI" id="CHEBI:15379"/>
        <dbReference type="ChEBI" id="CHEBI:57618"/>
        <dbReference type="ChEBI" id="CHEBI:58210"/>
        <dbReference type="ChEBI" id="CHEBI:86570"/>
        <dbReference type="ChEBI" id="CHEBI:137687"/>
    </reaction>
    <physiologicalReaction direction="left-to-right" evidence="35">
        <dbReference type="Rhea" id="RHEA:53809"/>
    </physiologicalReaction>
</comment>
<evidence type="ECO:0000256" key="25">
    <source>
        <dbReference type="ARBA" id="ARBA00049645"/>
    </source>
</evidence>
<evidence type="ECO:0000256" key="46">
    <source>
        <dbReference type="PIRSR" id="PIRSR602401-1"/>
    </source>
</evidence>
<keyword evidence="22" id="KW-0966">Cell projection</keyword>
<evidence type="ECO:0000256" key="6">
    <source>
        <dbReference type="ARBA" id="ARBA00010617"/>
    </source>
</evidence>
<keyword evidence="15 46" id="KW-0408">Iron</keyword>
<comment type="catalytic activity">
    <reaction evidence="38">
        <text>progesterone + reduced [NADPH--hemoprotein reductase] + O2 = 17alpha-hydroxyprogesterone + oxidized [NADPH--hemoprotein reductase] + H2O + H(+)</text>
        <dbReference type="Rhea" id="RHEA:46308"/>
        <dbReference type="Rhea" id="RHEA-COMP:11964"/>
        <dbReference type="Rhea" id="RHEA-COMP:11965"/>
        <dbReference type="ChEBI" id="CHEBI:15377"/>
        <dbReference type="ChEBI" id="CHEBI:15378"/>
        <dbReference type="ChEBI" id="CHEBI:15379"/>
        <dbReference type="ChEBI" id="CHEBI:17026"/>
        <dbReference type="ChEBI" id="CHEBI:17252"/>
        <dbReference type="ChEBI" id="CHEBI:57618"/>
        <dbReference type="ChEBI" id="CHEBI:58210"/>
    </reaction>
    <physiologicalReaction direction="left-to-right" evidence="38">
        <dbReference type="Rhea" id="RHEA:46309"/>
    </physiologicalReaction>
</comment>
<comment type="catalytic activity">
    <reaction evidence="28">
        <text>(24S)-hydroxycholesterol + reduced [NADPH--hemoprotein reductase] + O2 = 24S,25-dihydroxycholesterol + oxidized [NADPH--hemoprotein reductase] + H2O + H(+)</text>
        <dbReference type="Rhea" id="RHEA:46384"/>
        <dbReference type="Rhea" id="RHEA-COMP:11964"/>
        <dbReference type="Rhea" id="RHEA-COMP:11965"/>
        <dbReference type="ChEBI" id="CHEBI:15377"/>
        <dbReference type="ChEBI" id="CHEBI:15378"/>
        <dbReference type="ChEBI" id="CHEBI:15379"/>
        <dbReference type="ChEBI" id="CHEBI:34310"/>
        <dbReference type="ChEBI" id="CHEBI:57618"/>
        <dbReference type="ChEBI" id="CHEBI:58210"/>
        <dbReference type="ChEBI" id="CHEBI:86074"/>
    </reaction>
    <physiologicalReaction direction="left-to-right" evidence="28">
        <dbReference type="Rhea" id="RHEA:46385"/>
    </physiologicalReaction>
</comment>
<dbReference type="Gene3D" id="1.10.630.10">
    <property type="entry name" value="Cytochrome P450"/>
    <property type="match status" value="1"/>
</dbReference>
<evidence type="ECO:0000256" key="7">
    <source>
        <dbReference type="ARBA" id="ARBA00022548"/>
    </source>
</evidence>
<evidence type="ECO:0000256" key="39">
    <source>
        <dbReference type="ARBA" id="ARBA00052870"/>
    </source>
</evidence>
<dbReference type="OMA" id="WAINRAH"/>
<evidence type="ECO:0000256" key="15">
    <source>
        <dbReference type="ARBA" id="ARBA00023004"/>
    </source>
</evidence>
<evidence type="ECO:0000256" key="17">
    <source>
        <dbReference type="ARBA" id="ARBA00023033"/>
    </source>
</evidence>